<feature type="transmembrane region" description="Helical" evidence="15">
    <location>
        <begin position="189"/>
        <end position="208"/>
    </location>
</feature>
<feature type="transmembrane region" description="Helical" evidence="15">
    <location>
        <begin position="1439"/>
        <end position="1458"/>
    </location>
</feature>
<evidence type="ECO:0000256" key="5">
    <source>
        <dbReference type="ARBA" id="ARBA00022679"/>
    </source>
</evidence>
<feature type="transmembrane region" description="Helical" evidence="15">
    <location>
        <begin position="1011"/>
        <end position="1028"/>
    </location>
</feature>
<dbReference type="PANTHER" id="PTHR22914">
    <property type="entry name" value="CHITIN SYNTHASE"/>
    <property type="match status" value="1"/>
</dbReference>
<feature type="transmembrane region" description="Helical" evidence="15">
    <location>
        <begin position="1097"/>
        <end position="1116"/>
    </location>
</feature>
<evidence type="ECO:0000256" key="4">
    <source>
        <dbReference type="ARBA" id="ARBA00022676"/>
    </source>
</evidence>
<comment type="similarity">
    <text evidence="11">Belongs to the chitin synthase family. Class IV subfamily.</text>
</comment>
<evidence type="ECO:0000256" key="6">
    <source>
        <dbReference type="ARBA" id="ARBA00022692"/>
    </source>
</evidence>
<feature type="domain" description="Chitin synthase chs-1/2 N-terminal putative transporter" evidence="16">
    <location>
        <begin position="126"/>
        <end position="397"/>
    </location>
</feature>
<feature type="transmembrane region" description="Helical" evidence="15">
    <location>
        <begin position="315"/>
        <end position="335"/>
    </location>
</feature>
<feature type="compositionally biased region" description="Polar residues" evidence="14">
    <location>
        <begin position="1362"/>
        <end position="1371"/>
    </location>
</feature>
<name>A0A310SEI6_9HYME</name>
<proteinExistence type="inferred from homology"/>
<dbReference type="EC" id="2.4.1.16" evidence="2"/>
<protein>
    <recommendedName>
        <fullName evidence="2">chitin synthase</fullName>
        <ecNumber evidence="2">2.4.1.16</ecNumber>
    </recommendedName>
</protein>
<evidence type="ECO:0000256" key="14">
    <source>
        <dbReference type="SAM" id="MobiDB-lite"/>
    </source>
</evidence>
<comment type="subcellular location">
    <subcellularLocation>
        <location evidence="1">Cell membrane</location>
        <topology evidence="1">Multi-pass membrane protein</topology>
    </subcellularLocation>
</comment>
<dbReference type="Gene3D" id="3.90.550.10">
    <property type="entry name" value="Spore Coat Polysaccharide Biosynthesis Protein SpsA, Chain A"/>
    <property type="match status" value="1"/>
</dbReference>
<feature type="transmembrane region" description="Helical" evidence="15">
    <location>
        <begin position="978"/>
        <end position="1005"/>
    </location>
</feature>
<evidence type="ECO:0000313" key="17">
    <source>
        <dbReference type="EMBL" id="OAD52649.1"/>
    </source>
</evidence>
<keyword evidence="10" id="KW-0325">Glycoprotein</keyword>
<keyword evidence="18" id="KW-1185">Reference proteome</keyword>
<keyword evidence="9 15" id="KW-0472">Membrane</keyword>
<organism evidence="17 18">
    <name type="scientific">Eufriesea mexicana</name>
    <dbReference type="NCBI Taxonomy" id="516756"/>
    <lineage>
        <taxon>Eukaryota</taxon>
        <taxon>Metazoa</taxon>
        <taxon>Ecdysozoa</taxon>
        <taxon>Arthropoda</taxon>
        <taxon>Hexapoda</taxon>
        <taxon>Insecta</taxon>
        <taxon>Pterygota</taxon>
        <taxon>Neoptera</taxon>
        <taxon>Endopterygota</taxon>
        <taxon>Hymenoptera</taxon>
        <taxon>Apocrita</taxon>
        <taxon>Aculeata</taxon>
        <taxon>Apoidea</taxon>
        <taxon>Anthophila</taxon>
        <taxon>Apidae</taxon>
        <taxon>Eufriesea</taxon>
    </lineage>
</organism>
<evidence type="ECO:0000259" key="16">
    <source>
        <dbReference type="Pfam" id="PF23000"/>
    </source>
</evidence>
<keyword evidence="3" id="KW-1003">Cell membrane</keyword>
<keyword evidence="8 13" id="KW-0175">Coiled coil</keyword>
<feature type="transmembrane region" description="Helical" evidence="15">
    <location>
        <begin position="1136"/>
        <end position="1159"/>
    </location>
</feature>
<feature type="region of interest" description="Disordered" evidence="14">
    <location>
        <begin position="1738"/>
        <end position="1770"/>
    </location>
</feature>
<feature type="transmembrane region" description="Helical" evidence="15">
    <location>
        <begin position="1555"/>
        <end position="1576"/>
    </location>
</feature>
<feature type="transmembrane region" description="Helical" evidence="15">
    <location>
        <begin position="468"/>
        <end position="488"/>
    </location>
</feature>
<feature type="coiled-coil region" evidence="13">
    <location>
        <begin position="1232"/>
        <end position="1259"/>
    </location>
</feature>
<feature type="transmembrane region" description="Helical" evidence="15">
    <location>
        <begin position="286"/>
        <end position="309"/>
    </location>
</feature>
<feature type="transmembrane region" description="Helical" evidence="15">
    <location>
        <begin position="438"/>
        <end position="456"/>
    </location>
</feature>
<dbReference type="OrthoDB" id="370884at2759"/>
<feature type="transmembrane region" description="Helical" evidence="15">
    <location>
        <begin position="1064"/>
        <end position="1085"/>
    </location>
</feature>
<feature type="region of interest" description="Disordered" evidence="14">
    <location>
        <begin position="1326"/>
        <end position="1375"/>
    </location>
</feature>
<evidence type="ECO:0000256" key="7">
    <source>
        <dbReference type="ARBA" id="ARBA00022989"/>
    </source>
</evidence>
<evidence type="ECO:0000256" key="11">
    <source>
        <dbReference type="ARBA" id="ARBA00046329"/>
    </source>
</evidence>
<feature type="transmembrane region" description="Helical" evidence="15">
    <location>
        <begin position="526"/>
        <end position="544"/>
    </location>
</feature>
<keyword evidence="6 15" id="KW-0812">Transmembrane</keyword>
<evidence type="ECO:0000256" key="10">
    <source>
        <dbReference type="ARBA" id="ARBA00023180"/>
    </source>
</evidence>
<feature type="transmembrane region" description="Helical" evidence="15">
    <location>
        <begin position="133"/>
        <end position="156"/>
    </location>
</feature>
<dbReference type="GO" id="GO:0004100">
    <property type="term" value="F:chitin synthase activity"/>
    <property type="evidence" value="ECO:0007669"/>
    <property type="project" value="UniProtKB-EC"/>
</dbReference>
<dbReference type="InterPro" id="IPR055120">
    <property type="entry name" value="Chs-1/2_IV_N"/>
</dbReference>
<feature type="transmembrane region" description="Helical" evidence="15">
    <location>
        <begin position="228"/>
        <end position="248"/>
    </location>
</feature>
<dbReference type="PANTHER" id="PTHR22914:SF42">
    <property type="entry name" value="CHITIN SYNTHASE"/>
    <property type="match status" value="1"/>
</dbReference>
<dbReference type="GO" id="GO:0005886">
    <property type="term" value="C:plasma membrane"/>
    <property type="evidence" value="ECO:0007669"/>
    <property type="project" value="UniProtKB-SubCell"/>
</dbReference>
<sequence>MCHCCWLVTRVRKKEVYNLRAIPRIEIEYLRSRNGNRVEKHGKERCRLEVYPGMSKNNQITNGMLPGGGGVADADDFSDGESTPLTQDYGDSQRTVVETKGWDVFRNPPPKIDSGSMANQRCLEVTVQITKMVVYLLVFVIVLGSGVVAKGTILFMTSQLKANRTINYCNRQLGREKQFVVSLPEEERIAWIWCIIIAFAVPEFGTLIRSIRICIFKSWKKPPASHFLLVFLMETFHVVGLALMFMAVLPDLDVVKGAMLTNCVCFVPGLLGLLSRNKNKDESKRFVLVLIDVAALVAQGTSFFLWPLLNSSRPSLWLIPPSLFMVSCGWWENYVSMQSPIGFVKSLARVKKELRVTRYFTYMFISLWKIVAFFISTLLILYIKGETVGHLFTMLSDAFGSHTIMVSTVRLDATSRTTDTADILEISDRTPVLSDVHTPIYVLLLQIFGAYFTYIFGKFACKILIQGFSYAFPVNLTIPVSISLLIAACGLRNGDPCIFHGTIPDYLFYESPPLHFLNDFVSQQYAWVWLLWLLSQTWITLHVWTPKCERLASTEKLFVVPMYNSLLIDQSMGLNRKRDDQPEVKVEDLAEIEKEKGDGDYETIYEQTDGSTTPPSAVKSSDHVTRIYACATMWHENKEEMMEFLKSILRLDEDQCARRVAQKYLKVVDPDYYEFETHIFFDDAFEISDHDNNESQVNRFVKLLVGTLDEAASDVHQTRMHVRAPKKYSTPYGGRLVWTLPGKTKMIAHLKDKSKIRHRKRWSQVMYMYYLLGHRLMELPISVDRKEVIAENTYLLTLDGDIDFQPAAVKLLVDLMKKNKNLGAACGRIHPVGSGPMVWYQMFEYAIGHWLQKATEHMIGCVLCSPGCFSLFRGKALMDDNVMKKYTTRSDEARHYVQYDQGEDRWLCTLLLQRGYRVEYSAASDAYTHAPEGFNEFYNQRRRWVPSTIANIMDLLMDAKRTIKINDNISLPYISYQILLMGGTILGPGTIFLMLVGAFVAAFKIDNWTSFYYNIIPILLFMIVCFTCKANIQLLCAQILSTGYAMIMMAVIVGTALQLGEDGIGSPSAIFLISLSSSFFIAACLHPQEFWCIVPGIIYLLSIPSMYLLLILYSIINLNVVSWGTREVQVKKTKKVFVAGLISTVYGMVMIAVVVGTAISISADGVLSPTTMFLMLLIGQVAITGLMHPAELYCLLYSLIYFITVPSMYVLLVIYSIANLNDITWGTREVVKKKTPLELEQEKKEAEEAKRKAKQKSLLGFLQNGVGSNDDDEGSIEISLAGLFKCMFCTHGQTSNEKQQLVAIAESLEIVNKRLEVIERVADPHGVASRRRVSSAGSRAGDHLDPINENPAKNSDSHSDAETVTSQNSAGNREGSGFLSRPYWLSDEGLKKGEIEVLSLQEEQFWKDLLDMYLYPIDEDQAEKARIAKDLKDLRDQSVFAFFMMNALFVLIVFLLQLNKNLLHVKWPFGIKTNITFDERSQEARIAGDLIELRNKSVFAFFMFNALFVLIVFLLQLNKDQLHVVWPLGVKTNITFIEETSEVHITKEYLQLEPIGLVFVFFFALILVIQFTAMLFHRFGTFAHILASTSLDWYCCRKAKDLSEEALLSKHAVEIARDLQRLHGMEGDYEEGSGSGPGRRKTIRNLEKSRRKTQAINTLDVAFRQRFSRLSNGNDLPRNMSTRCSAKAFKAFEDRRIALRRKSQMQTLGANNIFGVAGNPLGIQGRPSRSSQISVKDVFDNHGGHTNSAYEPDENTGSSLRLHNLGQSTS</sequence>
<gene>
    <name evidence="17" type="ORF">WN48_00580</name>
</gene>
<evidence type="ECO:0000256" key="12">
    <source>
        <dbReference type="ARBA" id="ARBA00048014"/>
    </source>
</evidence>
<feature type="transmembrane region" description="Helical" evidence="15">
    <location>
        <begin position="254"/>
        <end position="274"/>
    </location>
</feature>
<evidence type="ECO:0000256" key="3">
    <source>
        <dbReference type="ARBA" id="ARBA00022475"/>
    </source>
</evidence>
<evidence type="ECO:0000256" key="9">
    <source>
        <dbReference type="ARBA" id="ARBA00023136"/>
    </source>
</evidence>
<feature type="transmembrane region" description="Helical" evidence="15">
    <location>
        <begin position="359"/>
        <end position="383"/>
    </location>
</feature>
<feature type="transmembrane region" description="Helical" evidence="15">
    <location>
        <begin position="1196"/>
        <end position="1218"/>
    </location>
</feature>
<evidence type="ECO:0000256" key="15">
    <source>
        <dbReference type="SAM" id="Phobius"/>
    </source>
</evidence>
<reference evidence="17 18" key="1">
    <citation type="submission" date="2015-07" db="EMBL/GenBank/DDBJ databases">
        <title>The genome of Eufriesea mexicana.</title>
        <authorList>
            <person name="Pan H."/>
            <person name="Kapheim K."/>
        </authorList>
    </citation>
    <scope>NUCLEOTIDE SEQUENCE [LARGE SCALE GENOMIC DNA]</scope>
    <source>
        <strain evidence="17">0111107269</strain>
        <tissue evidence="17">Whole body</tissue>
    </source>
</reference>
<feature type="compositionally biased region" description="Polar residues" evidence="14">
    <location>
        <begin position="1744"/>
        <end position="1770"/>
    </location>
</feature>
<dbReference type="InterPro" id="IPR029044">
    <property type="entry name" value="Nucleotide-diphossugar_trans"/>
</dbReference>
<keyword evidence="5" id="KW-0808">Transferase</keyword>
<keyword evidence="4" id="KW-0328">Glycosyltransferase</keyword>
<evidence type="ECO:0000256" key="8">
    <source>
        <dbReference type="ARBA" id="ARBA00023054"/>
    </source>
</evidence>
<comment type="catalytic activity">
    <reaction evidence="12">
        <text>[(1-&gt;4)-N-acetyl-beta-D-glucosaminyl](n) + UDP-N-acetyl-alpha-D-glucosamine = [(1-&gt;4)-N-acetyl-beta-D-glucosaminyl](n+1) + UDP + H(+)</text>
        <dbReference type="Rhea" id="RHEA:16637"/>
        <dbReference type="Rhea" id="RHEA-COMP:9593"/>
        <dbReference type="Rhea" id="RHEA-COMP:9595"/>
        <dbReference type="ChEBI" id="CHEBI:15378"/>
        <dbReference type="ChEBI" id="CHEBI:17029"/>
        <dbReference type="ChEBI" id="CHEBI:57705"/>
        <dbReference type="ChEBI" id="CHEBI:58223"/>
        <dbReference type="EC" id="2.4.1.16"/>
    </reaction>
</comment>
<evidence type="ECO:0000256" key="1">
    <source>
        <dbReference type="ARBA" id="ARBA00004651"/>
    </source>
</evidence>
<evidence type="ECO:0000313" key="18">
    <source>
        <dbReference type="Proteomes" id="UP000250275"/>
    </source>
</evidence>
<feature type="transmembrane region" description="Helical" evidence="15">
    <location>
        <begin position="1171"/>
        <end position="1190"/>
    </location>
</feature>
<evidence type="ECO:0000256" key="2">
    <source>
        <dbReference type="ARBA" id="ARBA00012543"/>
    </source>
</evidence>
<dbReference type="Pfam" id="PF23000">
    <property type="entry name" value="ChitinSynthase_IV_N"/>
    <property type="match status" value="1"/>
</dbReference>
<dbReference type="Proteomes" id="UP000250275">
    <property type="component" value="Unassembled WGS sequence"/>
</dbReference>
<dbReference type="GO" id="GO:0006031">
    <property type="term" value="P:chitin biosynthetic process"/>
    <property type="evidence" value="ECO:0007669"/>
    <property type="project" value="TreeGrafter"/>
</dbReference>
<dbReference type="CDD" id="cd04190">
    <property type="entry name" value="Chitin_synth_C"/>
    <property type="match status" value="1"/>
</dbReference>
<dbReference type="FunFam" id="3.90.550.10:FF:000139">
    <property type="entry name" value="Chitin synthase 8"/>
    <property type="match status" value="1"/>
</dbReference>
<evidence type="ECO:0000256" key="13">
    <source>
        <dbReference type="SAM" id="Coils"/>
    </source>
</evidence>
<dbReference type="EMBL" id="KQ770367">
    <property type="protein sequence ID" value="OAD52649.1"/>
    <property type="molecule type" value="Genomic_DNA"/>
</dbReference>
<accession>A0A310SEI6</accession>
<dbReference type="Pfam" id="PF03142">
    <property type="entry name" value="Chitin_synth_2"/>
    <property type="match status" value="1"/>
</dbReference>
<dbReference type="SUPFAM" id="SSF53448">
    <property type="entry name" value="Nucleotide-diphospho-sugar transferases"/>
    <property type="match status" value="1"/>
</dbReference>
<keyword evidence="7 15" id="KW-1133">Transmembrane helix</keyword>
<dbReference type="InterPro" id="IPR004835">
    <property type="entry name" value="Chitin_synth"/>
</dbReference>
<feature type="transmembrane region" description="Helical" evidence="15">
    <location>
        <begin position="1498"/>
        <end position="1517"/>
    </location>
</feature>
<feature type="transmembrane region" description="Helical" evidence="15">
    <location>
        <begin position="1035"/>
        <end position="1058"/>
    </location>
</feature>